<feature type="transmembrane region" description="Helical" evidence="1">
    <location>
        <begin position="20"/>
        <end position="40"/>
    </location>
</feature>
<evidence type="ECO:0000313" key="2">
    <source>
        <dbReference type="EMBL" id="MBC5679590.1"/>
    </source>
</evidence>
<dbReference type="RefSeq" id="WP_186835880.1">
    <property type="nucleotide sequence ID" value="NZ_JACOPD010000001.1"/>
</dbReference>
<feature type="transmembrane region" description="Helical" evidence="1">
    <location>
        <begin position="258"/>
        <end position="278"/>
    </location>
</feature>
<organism evidence="2 3">
    <name type="scientific">Lachnospira hominis</name>
    <name type="common">ex Liu et al. 2021</name>
    <dbReference type="NCBI Taxonomy" id="2763051"/>
    <lineage>
        <taxon>Bacteria</taxon>
        <taxon>Bacillati</taxon>
        <taxon>Bacillota</taxon>
        <taxon>Clostridia</taxon>
        <taxon>Lachnospirales</taxon>
        <taxon>Lachnospiraceae</taxon>
        <taxon>Lachnospira</taxon>
    </lineage>
</organism>
<feature type="transmembrane region" description="Helical" evidence="1">
    <location>
        <begin position="881"/>
        <end position="903"/>
    </location>
</feature>
<feature type="transmembrane region" description="Helical" evidence="1">
    <location>
        <begin position="939"/>
        <end position="957"/>
    </location>
</feature>
<gene>
    <name evidence="2" type="ORF">H8S01_01250</name>
</gene>
<accession>A0ABR7FWK9</accession>
<comment type="caution">
    <text evidence="2">The sequence shown here is derived from an EMBL/GenBank/DDBJ whole genome shotgun (WGS) entry which is preliminary data.</text>
</comment>
<feature type="transmembrane region" description="Helical" evidence="1">
    <location>
        <begin position="304"/>
        <end position="324"/>
    </location>
</feature>
<dbReference type="InterPro" id="IPR050250">
    <property type="entry name" value="Macrolide_Exporter_MacB"/>
</dbReference>
<keyword evidence="1" id="KW-0472">Membrane</keyword>
<protein>
    <recommendedName>
        <fullName evidence="4">ABC transporter permease</fullName>
    </recommendedName>
</protein>
<evidence type="ECO:0000256" key="1">
    <source>
        <dbReference type="SAM" id="Phobius"/>
    </source>
</evidence>
<reference evidence="2 3" key="1">
    <citation type="submission" date="2020-08" db="EMBL/GenBank/DDBJ databases">
        <title>Genome public.</title>
        <authorList>
            <person name="Liu C."/>
            <person name="Sun Q."/>
        </authorList>
    </citation>
    <scope>NUCLEOTIDE SEQUENCE [LARGE SCALE GENOMIC DNA]</scope>
    <source>
        <strain evidence="2 3">NSJ-43</strain>
    </source>
</reference>
<keyword evidence="3" id="KW-1185">Reference proteome</keyword>
<dbReference type="EMBL" id="JACOPD010000001">
    <property type="protein sequence ID" value="MBC5679590.1"/>
    <property type="molecule type" value="Genomic_DNA"/>
</dbReference>
<name>A0ABR7FWK9_9FIRM</name>
<feature type="transmembrane region" description="Helical" evidence="1">
    <location>
        <begin position="421"/>
        <end position="441"/>
    </location>
</feature>
<sequence>MNKKLSKLFYRGMWHRKKEVAGVCIATMLASFFITCILLFQENMYQWQVAENFMRFGSWFVMQSSGEPYNTLKNSIYLDEPVEAGVYGTIYNRNWDKARGCIGYMTPEFMEQANIELDKGRLPENEKEIACDWTTLAKLGYNGQLGQEIVIKYYQNDNKSREDPERQAVYTLCGVFGDYSDVWEYGKYIPCGVITKEACEQLDSKESKVWLYSLKNTVRNKDYNSIYNELQGNITSKIFYNTSVYDFEAWGPKDIYNYIYILVMIIGVASLTYQVIGYQHGRNRFYKRIQLIGASKKQVHMMRLVENVTILVAAGVLGSFIAMFGARALCWYLEWYKGISFFKITAAIILKCILTILIAIVMSELVNVSMIRKSSGVWTENSKKKSKSKVSYNYKGKLKKNNLTWQMQVRISRSSGLGQRLGVRIFSLGVTAVIIFCFLNISNAVKDYKSIENMYDMTGFQQSDRSLEYTLPMTTKYSLENYIDNSNMDTMKYLLQKQVPLITRDEYITKEQESNEKAKNGRHTYVKSNEEVVRQLDITAHDIYCKPGNTSLLKGIDKSFLDKVEQLNGVESITYSCFESMRNWTWDSMDYEKMGARRFSKSSSNSKDKMTGYADKYLYTTYYLDADKILYDRLKQYAGSGFDYDSFADGEKIIVFVDKNPYEQYDDSIKEGSKINFHYYNVLLPGADRKMSSSSYFNIFDRGKDDVEYNFFYDAAIEKHLEDKIYAYQLVASERGRTYQSLLRTEYGASSEYLGLEYDMKYGTCVSPEAAGVVYVTDEIKNELKDIIPDFGYYTAVASKKLAETECEKQNELLEKIYGEELPEELKCELKDNTFTIKYNIAASYSATDNIVQIYCKSNDVIFTTNSELKSEYRTNVLNAFLEYGITMLAVIIINLLIITVLTKNRIENRTDKIVLLKRLGAGRSRIVRIFMIEVLRESLWCVFTLPLQMIIQFIVYRSQIKKI</sequence>
<dbReference type="PANTHER" id="PTHR30572">
    <property type="entry name" value="MEMBRANE COMPONENT OF TRANSPORTER-RELATED"/>
    <property type="match status" value="1"/>
</dbReference>
<keyword evidence="1" id="KW-1133">Transmembrane helix</keyword>
<evidence type="ECO:0000313" key="3">
    <source>
        <dbReference type="Proteomes" id="UP000628463"/>
    </source>
</evidence>
<dbReference type="Proteomes" id="UP000628463">
    <property type="component" value="Unassembled WGS sequence"/>
</dbReference>
<proteinExistence type="predicted"/>
<feature type="transmembrane region" description="Helical" evidence="1">
    <location>
        <begin position="344"/>
        <end position="366"/>
    </location>
</feature>
<evidence type="ECO:0008006" key="4">
    <source>
        <dbReference type="Google" id="ProtNLM"/>
    </source>
</evidence>
<keyword evidence="1" id="KW-0812">Transmembrane</keyword>
<dbReference type="PANTHER" id="PTHR30572:SF4">
    <property type="entry name" value="ABC TRANSPORTER PERMEASE YTRF"/>
    <property type="match status" value="1"/>
</dbReference>